<evidence type="ECO:0000313" key="2">
    <source>
        <dbReference type="Proteomes" id="UP001242045"/>
    </source>
</evidence>
<name>A0AAW8D017_9BURK</name>
<protein>
    <submittedName>
        <fullName evidence="1">Uncharacterized protein</fullName>
    </submittedName>
</protein>
<gene>
    <name evidence="1" type="ORF">J2W31_002639</name>
</gene>
<proteinExistence type="predicted"/>
<sequence>MIATTAFVLVEANSASAAPFRPAHARFQLFFRHLAFNIRALCQGFMDIIQHSIAVGKYLVSPLIRHQDDGNFAASVSIRSGHGSGMHDRVMRFTPRFASHAAAVGYAIDQGLGWVRERNAPLALPCAG</sequence>
<dbReference type="EMBL" id="JAUSRD010000005">
    <property type="protein sequence ID" value="MDP9893524.1"/>
    <property type="molecule type" value="Genomic_DNA"/>
</dbReference>
<dbReference type="Proteomes" id="UP001242045">
    <property type="component" value="Unassembled WGS sequence"/>
</dbReference>
<organism evidence="1 2">
    <name type="scientific">Variovorax boronicumulans</name>
    <dbReference type="NCBI Taxonomy" id="436515"/>
    <lineage>
        <taxon>Bacteria</taxon>
        <taxon>Pseudomonadati</taxon>
        <taxon>Pseudomonadota</taxon>
        <taxon>Betaproteobacteria</taxon>
        <taxon>Burkholderiales</taxon>
        <taxon>Comamonadaceae</taxon>
        <taxon>Variovorax</taxon>
    </lineage>
</organism>
<reference evidence="1" key="1">
    <citation type="submission" date="2023-07" db="EMBL/GenBank/DDBJ databases">
        <title>Sorghum-associated microbial communities from plants grown in Nebraska, USA.</title>
        <authorList>
            <person name="Schachtman D."/>
        </authorList>
    </citation>
    <scope>NUCLEOTIDE SEQUENCE</scope>
    <source>
        <strain evidence="1">DS3754</strain>
    </source>
</reference>
<comment type="caution">
    <text evidence="1">The sequence shown here is derived from an EMBL/GenBank/DDBJ whole genome shotgun (WGS) entry which is preliminary data.</text>
</comment>
<accession>A0AAW8D017</accession>
<dbReference type="AlphaFoldDB" id="A0AAW8D017"/>
<evidence type="ECO:0000313" key="1">
    <source>
        <dbReference type="EMBL" id="MDP9893524.1"/>
    </source>
</evidence>